<accession>A0A0L7KZA8</accession>
<gene>
    <name evidence="2" type="ORF">OBRU01_18461</name>
</gene>
<keyword evidence="3" id="KW-1185">Reference proteome</keyword>
<dbReference type="PANTHER" id="PTHR42908">
    <property type="entry name" value="TRANSLATION ELONGATION FACTOR-RELATED"/>
    <property type="match status" value="1"/>
</dbReference>
<dbReference type="AlphaFoldDB" id="A0A0L7KZA8"/>
<dbReference type="InterPro" id="IPR000640">
    <property type="entry name" value="EFG_V-like"/>
</dbReference>
<evidence type="ECO:0000313" key="3">
    <source>
        <dbReference type="Proteomes" id="UP000037510"/>
    </source>
</evidence>
<dbReference type="Proteomes" id="UP000037510">
    <property type="component" value="Unassembled WGS sequence"/>
</dbReference>
<dbReference type="InterPro" id="IPR035647">
    <property type="entry name" value="EFG_III/V"/>
</dbReference>
<comment type="caution">
    <text evidence="2">The sequence shown here is derived from an EMBL/GenBank/DDBJ whole genome shotgun (WGS) entry which is preliminary data.</text>
</comment>
<feature type="domain" description="Elongation factor EFG" evidence="1">
    <location>
        <begin position="7"/>
        <end position="65"/>
    </location>
</feature>
<dbReference type="Gene3D" id="3.30.70.240">
    <property type="match status" value="1"/>
</dbReference>
<reference evidence="2 3" key="1">
    <citation type="journal article" date="2015" name="Genome Biol. Evol.">
        <title>The genome of winter moth (Operophtera brumata) provides a genomic perspective on sexual dimorphism and phenology.</title>
        <authorList>
            <person name="Derks M.F."/>
            <person name="Smit S."/>
            <person name="Salis L."/>
            <person name="Schijlen E."/>
            <person name="Bossers A."/>
            <person name="Mateman C."/>
            <person name="Pijl A.S."/>
            <person name="de Ridder D."/>
            <person name="Groenen M.A."/>
            <person name="Visser M.E."/>
            <person name="Megens H.J."/>
        </authorList>
    </citation>
    <scope>NUCLEOTIDE SEQUENCE [LARGE SCALE GENOMIC DNA]</scope>
    <source>
        <strain evidence="2">WM2013NL</strain>
        <tissue evidence="2">Head and thorax</tissue>
    </source>
</reference>
<dbReference type="GO" id="GO:0003746">
    <property type="term" value="F:translation elongation factor activity"/>
    <property type="evidence" value="ECO:0007669"/>
    <property type="project" value="UniProtKB-KW"/>
</dbReference>
<dbReference type="PANTHER" id="PTHR42908:SF3">
    <property type="entry name" value="ELONGATION FACTOR-LIKE GTPASE 1"/>
    <property type="match status" value="1"/>
</dbReference>
<sequence>MSSRWPSGKLYGALSRRGGRVLASDLQGGSASFRVRALLPVAESFRFALELRTHTMGLAAPQLLFMNRAKAYMDAVRTRKGLSTDKHLVQHAEKQRTLSKNK</sequence>
<dbReference type="SUPFAM" id="SSF54980">
    <property type="entry name" value="EF-G C-terminal domain-like"/>
    <property type="match status" value="1"/>
</dbReference>
<proteinExistence type="predicted"/>
<organism evidence="2 3">
    <name type="scientific">Operophtera brumata</name>
    <name type="common">Winter moth</name>
    <name type="synonym">Phalaena brumata</name>
    <dbReference type="NCBI Taxonomy" id="104452"/>
    <lineage>
        <taxon>Eukaryota</taxon>
        <taxon>Metazoa</taxon>
        <taxon>Ecdysozoa</taxon>
        <taxon>Arthropoda</taxon>
        <taxon>Hexapoda</taxon>
        <taxon>Insecta</taxon>
        <taxon>Pterygota</taxon>
        <taxon>Neoptera</taxon>
        <taxon>Endopterygota</taxon>
        <taxon>Lepidoptera</taxon>
        <taxon>Glossata</taxon>
        <taxon>Ditrysia</taxon>
        <taxon>Geometroidea</taxon>
        <taxon>Geometridae</taxon>
        <taxon>Larentiinae</taxon>
        <taxon>Operophtera</taxon>
    </lineage>
</organism>
<dbReference type="GO" id="GO:0005829">
    <property type="term" value="C:cytosol"/>
    <property type="evidence" value="ECO:0007669"/>
    <property type="project" value="TreeGrafter"/>
</dbReference>
<dbReference type="GO" id="GO:0003924">
    <property type="term" value="F:GTPase activity"/>
    <property type="evidence" value="ECO:0007669"/>
    <property type="project" value="TreeGrafter"/>
</dbReference>
<dbReference type="Pfam" id="PF00679">
    <property type="entry name" value="EFG_C"/>
    <property type="match status" value="1"/>
</dbReference>
<keyword evidence="2" id="KW-0648">Protein biosynthesis</keyword>
<name>A0A0L7KZA8_OPEBR</name>
<evidence type="ECO:0000313" key="2">
    <source>
        <dbReference type="EMBL" id="KOB68359.1"/>
    </source>
</evidence>
<dbReference type="GO" id="GO:0042256">
    <property type="term" value="P:cytosolic ribosome assembly"/>
    <property type="evidence" value="ECO:0007669"/>
    <property type="project" value="TreeGrafter"/>
</dbReference>
<keyword evidence="2" id="KW-0251">Elongation factor</keyword>
<dbReference type="EMBL" id="JTDY01004268">
    <property type="protein sequence ID" value="KOB68359.1"/>
    <property type="molecule type" value="Genomic_DNA"/>
</dbReference>
<protein>
    <submittedName>
        <fullName evidence="2">Translation elongation factor</fullName>
    </submittedName>
</protein>
<dbReference type="STRING" id="104452.A0A0L7KZA8"/>
<evidence type="ECO:0000259" key="1">
    <source>
        <dbReference type="Pfam" id="PF00679"/>
    </source>
</evidence>
<dbReference type="GO" id="GO:0043022">
    <property type="term" value="F:ribosome binding"/>
    <property type="evidence" value="ECO:0007669"/>
    <property type="project" value="TreeGrafter"/>
</dbReference>
<dbReference type="GO" id="GO:1990904">
    <property type="term" value="C:ribonucleoprotein complex"/>
    <property type="evidence" value="ECO:0007669"/>
    <property type="project" value="TreeGrafter"/>
</dbReference>